<reference evidence="1" key="1">
    <citation type="submission" date="2022-11" db="EMBL/GenBank/DDBJ databases">
        <title>Centuries of genome instability and evolution in soft-shell clam transmissible cancer (bioRxiv).</title>
        <authorList>
            <person name="Hart S.F.M."/>
            <person name="Yonemitsu M.A."/>
            <person name="Giersch R.M."/>
            <person name="Beal B.F."/>
            <person name="Arriagada G."/>
            <person name="Davis B.W."/>
            <person name="Ostrander E.A."/>
            <person name="Goff S.P."/>
            <person name="Metzger M.J."/>
        </authorList>
    </citation>
    <scope>NUCLEOTIDE SEQUENCE</scope>
    <source>
        <strain evidence="1">MELC-2E11</strain>
        <tissue evidence="1">Siphon/mantle</tissue>
    </source>
</reference>
<organism evidence="1 2">
    <name type="scientific">Mya arenaria</name>
    <name type="common">Soft-shell clam</name>
    <dbReference type="NCBI Taxonomy" id="6604"/>
    <lineage>
        <taxon>Eukaryota</taxon>
        <taxon>Metazoa</taxon>
        <taxon>Spiralia</taxon>
        <taxon>Lophotrochozoa</taxon>
        <taxon>Mollusca</taxon>
        <taxon>Bivalvia</taxon>
        <taxon>Autobranchia</taxon>
        <taxon>Heteroconchia</taxon>
        <taxon>Euheterodonta</taxon>
        <taxon>Imparidentia</taxon>
        <taxon>Neoheterodontei</taxon>
        <taxon>Myida</taxon>
        <taxon>Myoidea</taxon>
        <taxon>Myidae</taxon>
        <taxon>Mya</taxon>
    </lineage>
</organism>
<accession>A0ABY7DLI1</accession>
<protein>
    <submittedName>
        <fullName evidence="1">Uncharacterized protein</fullName>
    </submittedName>
</protein>
<dbReference type="EMBL" id="CP111014">
    <property type="protein sequence ID" value="WAQ98566.1"/>
    <property type="molecule type" value="Genomic_DNA"/>
</dbReference>
<proteinExistence type="predicted"/>
<evidence type="ECO:0000313" key="2">
    <source>
        <dbReference type="Proteomes" id="UP001164746"/>
    </source>
</evidence>
<keyword evidence="2" id="KW-1185">Reference proteome</keyword>
<sequence length="88" mass="9770">MERDFMTICEVKVFDQGMDILGTGVSMKIIVMVTTIWQQDSVQYVKQDGRERPVSNVVATVTLVQDAVNFVETASVTISIVITLMDIA</sequence>
<name>A0ABY7DLI1_MYAAR</name>
<dbReference type="Proteomes" id="UP001164746">
    <property type="component" value="Chromosome 3"/>
</dbReference>
<gene>
    <name evidence="1" type="ORF">MAR_022939</name>
</gene>
<evidence type="ECO:0000313" key="1">
    <source>
        <dbReference type="EMBL" id="WAQ98566.1"/>
    </source>
</evidence>